<keyword evidence="3" id="KW-0677">Repeat</keyword>
<evidence type="ECO:0000313" key="6">
    <source>
        <dbReference type="Proteomes" id="UP001515500"/>
    </source>
</evidence>
<dbReference type="FunFam" id="1.10.238.10:FF:000089">
    <property type="entry name" value="calmodulin-like protein 3"/>
    <property type="match status" value="1"/>
</dbReference>
<dbReference type="PROSITE" id="PS00018">
    <property type="entry name" value="EF_HAND_1"/>
    <property type="match status" value="4"/>
</dbReference>
<feature type="domain" description="EF-hand" evidence="5">
    <location>
        <begin position="40"/>
        <end position="75"/>
    </location>
</feature>
<name>A0AB40D395_DIOCR</name>
<gene>
    <name evidence="7" type="primary">LOC120282396</name>
</gene>
<reference evidence="7" key="1">
    <citation type="submission" date="2025-08" db="UniProtKB">
        <authorList>
            <consortium name="RefSeq"/>
        </authorList>
    </citation>
    <scope>IDENTIFICATION</scope>
</reference>
<dbReference type="Proteomes" id="UP001515500">
    <property type="component" value="Chromosome 18"/>
</dbReference>
<accession>A0AB40D395</accession>
<dbReference type="RefSeq" id="XP_039145137.1">
    <property type="nucleotide sequence ID" value="XM_039289203.1"/>
</dbReference>
<comment type="function">
    <text evidence="1">Potential calcium sensor.</text>
</comment>
<feature type="domain" description="EF-hand" evidence="5">
    <location>
        <begin position="77"/>
        <end position="112"/>
    </location>
</feature>
<evidence type="ECO:0000259" key="5">
    <source>
        <dbReference type="PROSITE" id="PS50222"/>
    </source>
</evidence>
<dbReference type="AlphaFoldDB" id="A0AB40D395"/>
<dbReference type="CDD" id="cd00051">
    <property type="entry name" value="EFh"/>
    <property type="match status" value="2"/>
</dbReference>
<keyword evidence="4" id="KW-0106">Calcium</keyword>
<evidence type="ECO:0000256" key="3">
    <source>
        <dbReference type="ARBA" id="ARBA00022737"/>
    </source>
</evidence>
<proteinExistence type="predicted"/>
<dbReference type="Pfam" id="PF13499">
    <property type="entry name" value="EF-hand_7"/>
    <property type="match status" value="2"/>
</dbReference>
<dbReference type="InterPro" id="IPR039647">
    <property type="entry name" value="EF_hand_pair_protein_CML-like"/>
</dbReference>
<evidence type="ECO:0000256" key="1">
    <source>
        <dbReference type="ARBA" id="ARBA00003291"/>
    </source>
</evidence>
<dbReference type="InterPro" id="IPR011992">
    <property type="entry name" value="EF-hand-dom_pair"/>
</dbReference>
<dbReference type="InterPro" id="IPR002048">
    <property type="entry name" value="EF_hand_dom"/>
</dbReference>
<evidence type="ECO:0000256" key="2">
    <source>
        <dbReference type="ARBA" id="ARBA00022723"/>
    </source>
</evidence>
<keyword evidence="2" id="KW-0479">Metal-binding</keyword>
<dbReference type="PROSITE" id="PS50222">
    <property type="entry name" value="EF_HAND_2"/>
    <property type="match status" value="4"/>
</dbReference>
<feature type="domain" description="EF-hand" evidence="5">
    <location>
        <begin position="4"/>
        <end position="39"/>
    </location>
</feature>
<evidence type="ECO:0000313" key="7">
    <source>
        <dbReference type="RefSeq" id="XP_039145137.1"/>
    </source>
</evidence>
<dbReference type="SUPFAM" id="SSF47473">
    <property type="entry name" value="EF-hand"/>
    <property type="match status" value="1"/>
</dbReference>
<dbReference type="GO" id="GO:0005509">
    <property type="term" value="F:calcium ion binding"/>
    <property type="evidence" value="ECO:0007669"/>
    <property type="project" value="InterPro"/>
</dbReference>
<organism evidence="6 7">
    <name type="scientific">Dioscorea cayennensis subsp. rotundata</name>
    <name type="common">White Guinea yam</name>
    <name type="synonym">Dioscorea rotundata</name>
    <dbReference type="NCBI Taxonomy" id="55577"/>
    <lineage>
        <taxon>Eukaryota</taxon>
        <taxon>Viridiplantae</taxon>
        <taxon>Streptophyta</taxon>
        <taxon>Embryophyta</taxon>
        <taxon>Tracheophyta</taxon>
        <taxon>Spermatophyta</taxon>
        <taxon>Magnoliopsida</taxon>
        <taxon>Liliopsida</taxon>
        <taxon>Dioscoreales</taxon>
        <taxon>Dioscoreaceae</taxon>
        <taxon>Dioscorea</taxon>
    </lineage>
</organism>
<dbReference type="Gene3D" id="1.10.238.10">
    <property type="entry name" value="EF-hand"/>
    <property type="match status" value="2"/>
</dbReference>
<dbReference type="InterPro" id="IPR018247">
    <property type="entry name" value="EF_Hand_1_Ca_BS"/>
</dbReference>
<dbReference type="SMART" id="SM00054">
    <property type="entry name" value="EFh"/>
    <property type="match status" value="4"/>
</dbReference>
<dbReference type="PANTHER" id="PTHR10891">
    <property type="entry name" value="EF-HAND CALCIUM-BINDING DOMAIN CONTAINING PROTEIN"/>
    <property type="match status" value="1"/>
</dbReference>
<feature type="domain" description="EF-hand" evidence="5">
    <location>
        <begin position="113"/>
        <end position="148"/>
    </location>
</feature>
<protein>
    <submittedName>
        <fullName evidence="7">Probable calcium-binding protein CML18</fullName>
    </submittedName>
</protein>
<dbReference type="GeneID" id="120282396"/>
<sequence>MAEGSDKEVEKVFNRIDTDGDGKISESELKGVVKALDSSVSQEEVGMMMREMDKDHNGFVDLKEFTEFQRGGDGDGEVDDELRDAFQMYDLDKDGVISVKELHLVLNKLGDKSSIGDCARMIKSVDSDGDGCVNFEEFKKMMNKGSHERGQSSS</sequence>
<evidence type="ECO:0000256" key="4">
    <source>
        <dbReference type="ARBA" id="ARBA00022837"/>
    </source>
</evidence>
<keyword evidence="6" id="KW-1185">Reference proteome</keyword>